<name>A0A818TN85_9BILA</name>
<keyword evidence="1" id="KW-0812">Transmembrane</keyword>
<keyword evidence="1" id="KW-1133">Transmembrane helix</keyword>
<evidence type="ECO:0000313" key="4">
    <source>
        <dbReference type="Proteomes" id="UP000663868"/>
    </source>
</evidence>
<dbReference type="AlphaFoldDB" id="A0A818TN85"/>
<reference evidence="3" key="1">
    <citation type="submission" date="2021-02" db="EMBL/GenBank/DDBJ databases">
        <authorList>
            <person name="Nowell W R."/>
        </authorList>
    </citation>
    <scope>NUCLEOTIDE SEQUENCE</scope>
</reference>
<organism evidence="3 4">
    <name type="scientific">Adineta steineri</name>
    <dbReference type="NCBI Taxonomy" id="433720"/>
    <lineage>
        <taxon>Eukaryota</taxon>
        <taxon>Metazoa</taxon>
        <taxon>Spiralia</taxon>
        <taxon>Gnathifera</taxon>
        <taxon>Rotifera</taxon>
        <taxon>Eurotatoria</taxon>
        <taxon>Bdelloidea</taxon>
        <taxon>Adinetida</taxon>
        <taxon>Adinetidae</taxon>
        <taxon>Adineta</taxon>
    </lineage>
</organism>
<evidence type="ECO:0000313" key="2">
    <source>
        <dbReference type="EMBL" id="CAF1096465.1"/>
    </source>
</evidence>
<gene>
    <name evidence="2" type="ORF">IZO911_LOCUS22793</name>
    <name evidence="3" type="ORF">KXQ929_LOCUS9599</name>
</gene>
<sequence length="225" mass="25691">MLHNDDFSSSTMTISNGLHNRPTFVIGGSVSFILILVVVCLVSLFLMHKMTDDDYTVLNEFTTDVGRSISIERFVEQLKVHFDIEPDISLNFINIRTNIGLAPGSISDFWVGDNQIPIYKIEIRKSDENTYSQKWCRKFFNSYVIPFFIQICDFCVNVLAGVVASAVFIEDRNLLKKRIGVFLIVVIIIKLVFDRFFRKFIRNQCAQVLNDPRPAPSMPNGAQPI</sequence>
<evidence type="ECO:0000256" key="1">
    <source>
        <dbReference type="SAM" id="Phobius"/>
    </source>
</evidence>
<feature type="transmembrane region" description="Helical" evidence="1">
    <location>
        <begin position="24"/>
        <end position="46"/>
    </location>
</feature>
<proteinExistence type="predicted"/>
<feature type="transmembrane region" description="Helical" evidence="1">
    <location>
        <begin position="143"/>
        <end position="169"/>
    </location>
</feature>
<feature type="transmembrane region" description="Helical" evidence="1">
    <location>
        <begin position="175"/>
        <end position="193"/>
    </location>
</feature>
<evidence type="ECO:0000313" key="3">
    <source>
        <dbReference type="EMBL" id="CAF3679929.1"/>
    </source>
</evidence>
<dbReference type="Proteomes" id="UP000663868">
    <property type="component" value="Unassembled WGS sequence"/>
</dbReference>
<keyword evidence="1" id="KW-0472">Membrane</keyword>
<dbReference type="EMBL" id="CAJNOE010000258">
    <property type="protein sequence ID" value="CAF1096465.1"/>
    <property type="molecule type" value="Genomic_DNA"/>
</dbReference>
<dbReference type="EMBL" id="CAJOBB010000440">
    <property type="protein sequence ID" value="CAF3679929.1"/>
    <property type="molecule type" value="Genomic_DNA"/>
</dbReference>
<accession>A0A818TN85</accession>
<protein>
    <submittedName>
        <fullName evidence="3">Uncharacterized protein</fullName>
    </submittedName>
</protein>
<comment type="caution">
    <text evidence="3">The sequence shown here is derived from an EMBL/GenBank/DDBJ whole genome shotgun (WGS) entry which is preliminary data.</text>
</comment>
<dbReference type="Proteomes" id="UP000663860">
    <property type="component" value="Unassembled WGS sequence"/>
</dbReference>